<reference evidence="2 3" key="1">
    <citation type="journal article" date="2019" name="Int. J. Syst. Evol. Microbiol.">
        <title>The Global Catalogue of Microorganisms (GCM) 10K type strain sequencing project: providing services to taxonomists for standard genome sequencing and annotation.</title>
        <authorList>
            <consortium name="The Broad Institute Genomics Platform"/>
            <consortium name="The Broad Institute Genome Sequencing Center for Infectious Disease"/>
            <person name="Wu L."/>
            <person name="Ma J."/>
        </authorList>
    </citation>
    <scope>NUCLEOTIDE SEQUENCE [LARGE SCALE GENOMIC DNA]</scope>
    <source>
        <strain evidence="2 3">JCM 16002</strain>
    </source>
</reference>
<organism evidence="2 3">
    <name type="scientific">Dietzia cercidiphylli</name>
    <dbReference type="NCBI Taxonomy" id="498199"/>
    <lineage>
        <taxon>Bacteria</taxon>
        <taxon>Bacillati</taxon>
        <taxon>Actinomycetota</taxon>
        <taxon>Actinomycetes</taxon>
        <taxon>Mycobacteriales</taxon>
        <taxon>Dietziaceae</taxon>
        <taxon>Dietzia</taxon>
    </lineage>
</organism>
<keyword evidence="3" id="KW-1185">Reference proteome</keyword>
<evidence type="ECO:0000313" key="2">
    <source>
        <dbReference type="EMBL" id="GAA1716394.1"/>
    </source>
</evidence>
<evidence type="ECO:0000313" key="3">
    <source>
        <dbReference type="Proteomes" id="UP001500383"/>
    </source>
</evidence>
<sequence length="82" mass="8759">MSQRAATLLKLPNYSELVPESVLLHGLEGDCMLKLRGSIVGSAPTQPLLLHVDDGPVGPAHGNNLSDFGHGHGRNHNFSHTK</sequence>
<feature type="compositionally biased region" description="Basic residues" evidence="1">
    <location>
        <begin position="71"/>
        <end position="82"/>
    </location>
</feature>
<name>A0ABN2J2P2_9ACTN</name>
<dbReference type="Proteomes" id="UP001500383">
    <property type="component" value="Unassembled WGS sequence"/>
</dbReference>
<feature type="region of interest" description="Disordered" evidence="1">
    <location>
        <begin position="54"/>
        <end position="82"/>
    </location>
</feature>
<proteinExistence type="predicted"/>
<gene>
    <name evidence="2" type="ORF">GCM10009831_27720</name>
</gene>
<evidence type="ECO:0000256" key="1">
    <source>
        <dbReference type="SAM" id="MobiDB-lite"/>
    </source>
</evidence>
<dbReference type="EMBL" id="BAAAQG010000014">
    <property type="protein sequence ID" value="GAA1716394.1"/>
    <property type="molecule type" value="Genomic_DNA"/>
</dbReference>
<accession>A0ABN2J2P2</accession>
<comment type="caution">
    <text evidence="2">The sequence shown here is derived from an EMBL/GenBank/DDBJ whole genome shotgun (WGS) entry which is preliminary data.</text>
</comment>
<protein>
    <submittedName>
        <fullName evidence="2">Uncharacterized protein</fullName>
    </submittedName>
</protein>